<reference evidence="1" key="1">
    <citation type="journal article" date="2021" name="Proc. Natl. Acad. Sci. U.S.A.">
        <title>A Catalog of Tens of Thousands of Viruses from Human Metagenomes Reveals Hidden Associations with Chronic Diseases.</title>
        <authorList>
            <person name="Tisza M.J."/>
            <person name="Buck C.B."/>
        </authorList>
    </citation>
    <scope>NUCLEOTIDE SEQUENCE</scope>
    <source>
        <strain evidence="1">Ct25F5</strain>
    </source>
</reference>
<protein>
    <submittedName>
        <fullName evidence="1">Major capsid protein</fullName>
    </submittedName>
</protein>
<organism evidence="1">
    <name type="scientific">Myoviridae sp. ct25F5</name>
    <dbReference type="NCBI Taxonomy" id="2826604"/>
    <lineage>
        <taxon>Viruses</taxon>
        <taxon>Duplodnaviria</taxon>
        <taxon>Heunggongvirae</taxon>
        <taxon>Uroviricota</taxon>
        <taxon>Caudoviricetes</taxon>
    </lineage>
</organism>
<sequence length="334" mass="36102">MAMTLAEMKVGMSDKVSQQIVDIFLRESEILQLLPFDNCVSPQGGSTLTYSYIQKKLPSVAAFRALNAEYTANQATVEKKSADLKIFGGKFQIDRVLKAAEGPWNNMAYQIREKVLAAISLFHYTLVNGDATITTTEFDGLDKLLAGTSTEYNTGSGSAIDISTMTNLKSNADQLYEQIQLLIKNTNADALLMNSAMIAKIQTMARLLGYKTESEEAFGRKVTSMDGVRFMDLGKHYTVASTTVTGNDCVKGDISRNIGASNAAVTGLTDIYAVKFDVMDGFHAASLTGNSAIRQYLPDFNAPGAVKDGEVEMVAATVLKNTAHAGVLRNIKIA</sequence>
<dbReference type="InterPro" id="IPR048813">
    <property type="entry name" value="GP7-like"/>
</dbReference>
<name>A0A8S5LTB5_9CAUD</name>
<evidence type="ECO:0000313" key="1">
    <source>
        <dbReference type="EMBL" id="DAD73170.1"/>
    </source>
</evidence>
<dbReference type="EMBL" id="BK014731">
    <property type="protein sequence ID" value="DAD73170.1"/>
    <property type="molecule type" value="Genomic_DNA"/>
</dbReference>
<proteinExistence type="predicted"/>
<dbReference type="NCBIfam" id="NF045672">
    <property type="entry name" value="MCP_gp7_epsi_15"/>
    <property type="match status" value="1"/>
</dbReference>
<accession>A0A8S5LTB5</accession>